<dbReference type="PANTHER" id="PTHR12360">
    <property type="entry name" value="NUCLEAR TRANSCRIPTION FACTOR, X-BOX BINDING 1 NFX1"/>
    <property type="match status" value="1"/>
</dbReference>
<dbReference type="SMART" id="SM00393">
    <property type="entry name" value="R3H"/>
    <property type="match status" value="1"/>
</dbReference>
<keyword evidence="9" id="KW-0539">Nucleus</keyword>
<keyword evidence="5" id="KW-0863">Zinc-finger</keyword>
<dbReference type="InterPro" id="IPR001374">
    <property type="entry name" value="R3H_dom"/>
</dbReference>
<evidence type="ECO:0000256" key="10">
    <source>
        <dbReference type="SAM" id="MobiDB-lite"/>
    </source>
</evidence>
<evidence type="ECO:0000256" key="4">
    <source>
        <dbReference type="ARBA" id="ARBA00022737"/>
    </source>
</evidence>
<accession>A0AAE8MQH6</accession>
<keyword evidence="13" id="KW-1185">Reference proteome</keyword>
<dbReference type="EMBL" id="ONZQ02000001">
    <property type="protein sequence ID" value="SPN97004.1"/>
    <property type="molecule type" value="Genomic_DNA"/>
</dbReference>
<dbReference type="GO" id="GO:0000122">
    <property type="term" value="P:negative regulation of transcription by RNA polymerase II"/>
    <property type="evidence" value="ECO:0007669"/>
    <property type="project" value="TreeGrafter"/>
</dbReference>
<dbReference type="InterPro" id="IPR000967">
    <property type="entry name" value="Znf_NFX1"/>
</dbReference>
<dbReference type="Pfam" id="PF01424">
    <property type="entry name" value="R3H"/>
    <property type="match status" value="1"/>
</dbReference>
<comment type="similarity">
    <text evidence="2">Belongs to the NFX1 family.</text>
</comment>
<evidence type="ECO:0000256" key="6">
    <source>
        <dbReference type="ARBA" id="ARBA00022833"/>
    </source>
</evidence>
<evidence type="ECO:0000256" key="3">
    <source>
        <dbReference type="ARBA" id="ARBA00022723"/>
    </source>
</evidence>
<evidence type="ECO:0000256" key="1">
    <source>
        <dbReference type="ARBA" id="ARBA00004123"/>
    </source>
</evidence>
<feature type="compositionally biased region" description="Acidic residues" evidence="10">
    <location>
        <begin position="1"/>
        <end position="13"/>
    </location>
</feature>
<evidence type="ECO:0000256" key="9">
    <source>
        <dbReference type="ARBA" id="ARBA00023242"/>
    </source>
</evidence>
<gene>
    <name evidence="12" type="ORF">DNG_00520</name>
</gene>
<feature type="domain" description="R3H" evidence="11">
    <location>
        <begin position="494"/>
        <end position="557"/>
    </location>
</feature>
<proteinExistence type="inferred from homology"/>
<dbReference type="GO" id="GO:0000981">
    <property type="term" value="F:DNA-binding transcription factor activity, RNA polymerase II-specific"/>
    <property type="evidence" value="ECO:0007669"/>
    <property type="project" value="TreeGrafter"/>
</dbReference>
<feature type="region of interest" description="Disordered" evidence="10">
    <location>
        <begin position="99"/>
        <end position="170"/>
    </location>
</feature>
<evidence type="ECO:0000259" key="11">
    <source>
        <dbReference type="PROSITE" id="PS51061"/>
    </source>
</evidence>
<dbReference type="Proteomes" id="UP001187682">
    <property type="component" value="Unassembled WGS sequence"/>
</dbReference>
<dbReference type="Gene3D" id="3.30.1370.50">
    <property type="entry name" value="R3H-like domain"/>
    <property type="match status" value="1"/>
</dbReference>
<keyword evidence="4" id="KW-0677">Repeat</keyword>
<feature type="compositionally biased region" description="Polar residues" evidence="10">
    <location>
        <begin position="99"/>
        <end position="111"/>
    </location>
</feature>
<dbReference type="SMART" id="SM00438">
    <property type="entry name" value="ZnF_NFX"/>
    <property type="match status" value="2"/>
</dbReference>
<evidence type="ECO:0000256" key="8">
    <source>
        <dbReference type="ARBA" id="ARBA00023163"/>
    </source>
</evidence>
<comment type="caution">
    <text evidence="12">The sequence shown here is derived from an EMBL/GenBank/DDBJ whole genome shotgun (WGS) entry which is preliminary data.</text>
</comment>
<evidence type="ECO:0000313" key="12">
    <source>
        <dbReference type="EMBL" id="SPN97004.1"/>
    </source>
</evidence>
<keyword evidence="8" id="KW-0804">Transcription</keyword>
<feature type="region of interest" description="Disordered" evidence="10">
    <location>
        <begin position="697"/>
        <end position="740"/>
    </location>
</feature>
<keyword evidence="6" id="KW-0862">Zinc</keyword>
<keyword evidence="3" id="KW-0479">Metal-binding</keyword>
<comment type="subcellular location">
    <subcellularLocation>
        <location evidence="1">Nucleus</location>
    </subcellularLocation>
</comment>
<dbReference type="PANTHER" id="PTHR12360:SF12">
    <property type="entry name" value="TRANSCRIPTIONAL REPRESSOR NF-X1"/>
    <property type="match status" value="1"/>
</dbReference>
<evidence type="ECO:0000256" key="5">
    <source>
        <dbReference type="ARBA" id="ARBA00022771"/>
    </source>
</evidence>
<organism evidence="12 13">
    <name type="scientific">Cephalotrichum gorgonifer</name>
    <dbReference type="NCBI Taxonomy" id="2041049"/>
    <lineage>
        <taxon>Eukaryota</taxon>
        <taxon>Fungi</taxon>
        <taxon>Dikarya</taxon>
        <taxon>Ascomycota</taxon>
        <taxon>Pezizomycotina</taxon>
        <taxon>Sordariomycetes</taxon>
        <taxon>Hypocreomycetidae</taxon>
        <taxon>Microascales</taxon>
        <taxon>Microascaceae</taxon>
        <taxon>Cephalotrichum</taxon>
    </lineage>
</organism>
<sequence>MSEREEEEAEAEVAADAVAGAEEGADQGPQTTLALPAVKGARGAEATIKPRVYPPYPNLRHRHRPAVHNLRPPTSNPLHLVVGEEDVIAEERTFGGHLSSQAVAESQTADQSPSPAPPPAPTGLFADAPEFVPGRPSEGHRTTGRPPQPARRPSKKQTKSTAPDLPTRIHEDIDNHQYECVICTEEVTRTTEVWACGLCWAVLHRECVRLWHNQETAKVDPRRDEGTGSRPWKCPACNSRLNEGVDRYHCWCGKDHKPQSVKGIPPHSCGQSCSKPRQTCPHPCALTCHAGPCPPCSTTIPNLSCYCGKAAQTKRCLDTAADDGWSCGDTCDDFLSCGEHQCSRPCHTGLCGACVLPVNARCYCGKSVKEMPCEDRGDKQESFNHGQAVETSLADAAESVGSWFIGSFQYCNETKPCAEKITLTCECLRLKKYGKCGASDSKPNPTPPTLECDDECARLKRVAQLREAFNIGPDHTDEHVPYSDATLDMFQENQSWSVEQESELRDFASDATKRIHRFSPMPPASRAFIHSLAKDFGLNSESQDQGANRSVTVFKSHTFVSAPLKSLATSLRIRTLKVEKEAEAKALERAALRPDPVNFNAIVLSAPSFGLTAEDLEAALAKDLDHVSIVFAIDFRPQGEVVLRASTRTFADALHPANVREALEALKPGVARTVAKEGLAGGVYLAHVDGELNITRQERTTGQGGWSEVVRRGKGAGASGDSTPPAGGEEPERTTGRVKLRLGMGRVSLGMRRGLDKPRVDWVASLREEDME</sequence>
<dbReference type="GO" id="GO:0000977">
    <property type="term" value="F:RNA polymerase II transcription regulatory region sequence-specific DNA binding"/>
    <property type="evidence" value="ECO:0007669"/>
    <property type="project" value="TreeGrafter"/>
</dbReference>
<dbReference type="GO" id="GO:0008270">
    <property type="term" value="F:zinc ion binding"/>
    <property type="evidence" value="ECO:0007669"/>
    <property type="project" value="UniProtKB-KW"/>
</dbReference>
<keyword evidence="7" id="KW-0805">Transcription regulation</keyword>
<protein>
    <recommendedName>
        <fullName evidence="11">R3H domain-containing protein</fullName>
    </recommendedName>
</protein>
<name>A0AAE8MQH6_9PEZI</name>
<evidence type="ECO:0000313" key="13">
    <source>
        <dbReference type="Proteomes" id="UP001187682"/>
    </source>
</evidence>
<dbReference type="GO" id="GO:0005634">
    <property type="term" value="C:nucleus"/>
    <property type="evidence" value="ECO:0007669"/>
    <property type="project" value="UniProtKB-SubCell"/>
</dbReference>
<feature type="region of interest" description="Disordered" evidence="10">
    <location>
        <begin position="1"/>
        <end position="60"/>
    </location>
</feature>
<dbReference type="AlphaFoldDB" id="A0AAE8MQH6"/>
<dbReference type="InterPro" id="IPR036867">
    <property type="entry name" value="R3H_dom_sf"/>
</dbReference>
<evidence type="ECO:0000256" key="2">
    <source>
        <dbReference type="ARBA" id="ARBA00007269"/>
    </source>
</evidence>
<dbReference type="CDD" id="cd16492">
    <property type="entry name" value="RING-CH-C4HC3_NFX1-like"/>
    <property type="match status" value="1"/>
</dbReference>
<evidence type="ECO:0000256" key="7">
    <source>
        <dbReference type="ARBA" id="ARBA00023015"/>
    </source>
</evidence>
<dbReference type="PROSITE" id="PS51061">
    <property type="entry name" value="R3H"/>
    <property type="match status" value="1"/>
</dbReference>
<dbReference type="SUPFAM" id="SSF82708">
    <property type="entry name" value="R3H domain"/>
    <property type="match status" value="1"/>
</dbReference>
<reference evidence="12" key="1">
    <citation type="submission" date="2018-03" db="EMBL/GenBank/DDBJ databases">
        <authorList>
            <person name="Guldener U."/>
        </authorList>
    </citation>
    <scope>NUCLEOTIDE SEQUENCE</scope>
</reference>
<dbReference type="InterPro" id="IPR034078">
    <property type="entry name" value="NFX1_fam"/>
</dbReference>
<dbReference type="CDD" id="cd06008">
    <property type="entry name" value="NF-X1-zinc-finger"/>
    <property type="match status" value="2"/>
</dbReference>